<reference evidence="6 7" key="1">
    <citation type="journal article" date="2014" name="Int. J. Syst. Evol. Microbiol.">
        <title>Complete genome sequence of Corynebacterium casei LMG S-19264T (=DSM 44701T), isolated from a smear-ripened cheese.</title>
        <authorList>
            <consortium name="US DOE Joint Genome Institute (JGI-PGF)"/>
            <person name="Walter F."/>
            <person name="Albersmeier A."/>
            <person name="Kalinowski J."/>
            <person name="Ruckert C."/>
        </authorList>
    </citation>
    <scope>NUCLEOTIDE SEQUENCE [LARGE SCALE GENOMIC DNA]</scope>
    <source>
        <strain evidence="6 7">NBRC 110095</strain>
    </source>
</reference>
<evidence type="ECO:0000259" key="5">
    <source>
        <dbReference type="PROSITE" id="PS50991"/>
    </source>
</evidence>
<evidence type="ECO:0000313" key="7">
    <source>
        <dbReference type="Proteomes" id="UP001156870"/>
    </source>
</evidence>
<protein>
    <submittedName>
        <fullName evidence="6">Hydroxymethylglutaryl-CoA lyase</fullName>
    </submittedName>
</protein>
<dbReference type="AlphaFoldDB" id="A0AA37T897"/>
<dbReference type="GO" id="GO:0004419">
    <property type="term" value="F:hydroxymethylglutaryl-CoA lyase activity"/>
    <property type="evidence" value="ECO:0007669"/>
    <property type="project" value="TreeGrafter"/>
</dbReference>
<evidence type="ECO:0000256" key="3">
    <source>
        <dbReference type="ARBA" id="ARBA00023239"/>
    </source>
</evidence>
<dbReference type="InterPro" id="IPR043594">
    <property type="entry name" value="HMGL"/>
</dbReference>
<comment type="caution">
    <text evidence="6">The sequence shown here is derived from an EMBL/GenBank/DDBJ whole genome shotgun (WGS) entry which is preliminary data.</text>
</comment>
<gene>
    <name evidence="6" type="ORF">GCM10007877_07740</name>
</gene>
<dbReference type="RefSeq" id="WP_232592709.1">
    <property type="nucleotide sequence ID" value="NZ_BSPD01000021.1"/>
</dbReference>
<keyword evidence="3 6" id="KW-0456">Lyase</keyword>
<dbReference type="GO" id="GO:0006552">
    <property type="term" value="P:L-leucine catabolic process"/>
    <property type="evidence" value="ECO:0007669"/>
    <property type="project" value="TreeGrafter"/>
</dbReference>
<dbReference type="GO" id="GO:0046951">
    <property type="term" value="P:ketone body biosynthetic process"/>
    <property type="evidence" value="ECO:0007669"/>
    <property type="project" value="TreeGrafter"/>
</dbReference>
<dbReference type="CDD" id="cd07938">
    <property type="entry name" value="DRE_TIM_HMGL"/>
    <property type="match status" value="1"/>
</dbReference>
<dbReference type="NCBIfam" id="NF004283">
    <property type="entry name" value="PRK05692.1"/>
    <property type="match status" value="1"/>
</dbReference>
<dbReference type="PANTHER" id="PTHR42738:SF7">
    <property type="entry name" value="HYDROXYMETHYLGLUTARYL-COA LYASE"/>
    <property type="match status" value="1"/>
</dbReference>
<dbReference type="InterPro" id="IPR013785">
    <property type="entry name" value="Aldolase_TIM"/>
</dbReference>
<keyword evidence="7" id="KW-1185">Reference proteome</keyword>
<dbReference type="Proteomes" id="UP001156870">
    <property type="component" value="Unassembled WGS sequence"/>
</dbReference>
<dbReference type="PANTHER" id="PTHR42738">
    <property type="entry name" value="HYDROXYMETHYLGLUTARYL-COA LYASE"/>
    <property type="match status" value="1"/>
</dbReference>
<evidence type="ECO:0000256" key="2">
    <source>
        <dbReference type="ARBA" id="ARBA00022723"/>
    </source>
</evidence>
<name>A0AA37T897_9GAMM</name>
<comment type="similarity">
    <text evidence="1">Belongs to the HMG-CoA lyase family.</text>
</comment>
<evidence type="ECO:0000313" key="6">
    <source>
        <dbReference type="EMBL" id="GLS25060.1"/>
    </source>
</evidence>
<accession>A0AA37T897</accession>
<dbReference type="EMBL" id="BSPD01000021">
    <property type="protein sequence ID" value="GLS25060.1"/>
    <property type="molecule type" value="Genomic_DNA"/>
</dbReference>
<dbReference type="PROSITE" id="PS50991">
    <property type="entry name" value="PYR_CT"/>
    <property type="match status" value="1"/>
</dbReference>
<feature type="region of interest" description="Disordered" evidence="4">
    <location>
        <begin position="259"/>
        <end position="281"/>
    </location>
</feature>
<feature type="domain" description="Pyruvate carboxyltransferase" evidence="5">
    <location>
        <begin position="9"/>
        <end position="281"/>
    </location>
</feature>
<feature type="compositionally biased region" description="Low complexity" evidence="4">
    <location>
        <begin position="259"/>
        <end position="279"/>
    </location>
</feature>
<dbReference type="GO" id="GO:0046872">
    <property type="term" value="F:metal ion binding"/>
    <property type="evidence" value="ECO:0007669"/>
    <property type="project" value="UniProtKB-KW"/>
</dbReference>
<evidence type="ECO:0000256" key="4">
    <source>
        <dbReference type="SAM" id="MobiDB-lite"/>
    </source>
</evidence>
<organism evidence="6 7">
    <name type="scientific">Marinibactrum halimedae</name>
    <dbReference type="NCBI Taxonomy" id="1444977"/>
    <lineage>
        <taxon>Bacteria</taxon>
        <taxon>Pseudomonadati</taxon>
        <taxon>Pseudomonadota</taxon>
        <taxon>Gammaproteobacteria</taxon>
        <taxon>Cellvibrionales</taxon>
        <taxon>Cellvibrionaceae</taxon>
        <taxon>Marinibactrum</taxon>
    </lineage>
</organism>
<dbReference type="InterPro" id="IPR000891">
    <property type="entry name" value="PYR_CT"/>
</dbReference>
<sequence>MFDHMPESVEIVEVGPRDGLQNEQTCLSPSERAQFIRKLTDTGLTHIEAGSFVNPKRVPQLANSNEVFSQLDKSHTHVVYSALVPNEKGLQAAIESGCKTIAIFTGASETFCKKNINASIKESFDRFTPVITEAKVQNISVRGYLSCIAGCPFEGEVSPHKVIDLTWQLLEAGCYQVSLGDTIGTASPKQIQSILIALTEPIRQGKIAVHFHDTYGQAITNIFAALQLGVQVIDSSVAGLGGCPFAAARLQSLASQNDNQNNVCQNNNSKKSSGQNKVSLSPGNVATEDVLYLLEGLGIHTGVNRDHVIDVGHWVCQKLQRPNQAKSVI</sequence>
<dbReference type="FunFam" id="3.20.20.70:FF:000071">
    <property type="entry name" value="Hydroxymethylglutaryl-CoA lyase"/>
    <property type="match status" value="1"/>
</dbReference>
<dbReference type="SUPFAM" id="SSF51569">
    <property type="entry name" value="Aldolase"/>
    <property type="match status" value="1"/>
</dbReference>
<evidence type="ECO:0000256" key="1">
    <source>
        <dbReference type="ARBA" id="ARBA00009405"/>
    </source>
</evidence>
<keyword evidence="2" id="KW-0479">Metal-binding</keyword>
<dbReference type="Pfam" id="PF00682">
    <property type="entry name" value="HMGL-like"/>
    <property type="match status" value="1"/>
</dbReference>
<proteinExistence type="inferred from homology"/>
<dbReference type="Gene3D" id="3.20.20.70">
    <property type="entry name" value="Aldolase class I"/>
    <property type="match status" value="1"/>
</dbReference>